<keyword evidence="3" id="KW-1185">Reference proteome</keyword>
<comment type="caution">
    <text evidence="2">The sequence shown here is derived from an EMBL/GenBank/DDBJ whole genome shotgun (WGS) entry which is preliminary data.</text>
</comment>
<evidence type="ECO:0000313" key="2">
    <source>
        <dbReference type="EMBL" id="CAD5213759.1"/>
    </source>
</evidence>
<feature type="compositionally biased region" description="Polar residues" evidence="1">
    <location>
        <begin position="17"/>
        <end position="27"/>
    </location>
</feature>
<dbReference type="Proteomes" id="UP000783686">
    <property type="component" value="Unassembled WGS sequence"/>
</dbReference>
<dbReference type="EMBL" id="CAJFCW020000003">
    <property type="protein sequence ID" value="CAG9101513.1"/>
    <property type="molecule type" value="Genomic_DNA"/>
</dbReference>
<dbReference type="EMBL" id="CAJFDH010000003">
    <property type="protein sequence ID" value="CAD5213759.1"/>
    <property type="molecule type" value="Genomic_DNA"/>
</dbReference>
<evidence type="ECO:0000313" key="3">
    <source>
        <dbReference type="Proteomes" id="UP000614601"/>
    </source>
</evidence>
<dbReference type="AlphaFoldDB" id="A0A811KFZ5"/>
<feature type="region of interest" description="Disordered" evidence="1">
    <location>
        <begin position="1"/>
        <end position="60"/>
    </location>
</feature>
<accession>A0A811KFZ5</accession>
<dbReference type="OrthoDB" id="5812210at2759"/>
<organism evidence="2 3">
    <name type="scientific">Bursaphelenchus okinawaensis</name>
    <dbReference type="NCBI Taxonomy" id="465554"/>
    <lineage>
        <taxon>Eukaryota</taxon>
        <taxon>Metazoa</taxon>
        <taxon>Ecdysozoa</taxon>
        <taxon>Nematoda</taxon>
        <taxon>Chromadorea</taxon>
        <taxon>Rhabditida</taxon>
        <taxon>Tylenchina</taxon>
        <taxon>Tylenchomorpha</taxon>
        <taxon>Aphelenchoidea</taxon>
        <taxon>Aphelenchoididae</taxon>
        <taxon>Bursaphelenchus</taxon>
    </lineage>
</organism>
<sequence length="88" mass="9207">MKTAVFGGASDGGANDPQHSIAPSLTFTPPAALSAGNSLHPRRSAASGGLPGSARQNRRTSRIQNVGSVLDQVIRFVVVFEVWFVLFG</sequence>
<proteinExistence type="predicted"/>
<dbReference type="Proteomes" id="UP000614601">
    <property type="component" value="Unassembled WGS sequence"/>
</dbReference>
<evidence type="ECO:0000256" key="1">
    <source>
        <dbReference type="SAM" id="MobiDB-lite"/>
    </source>
</evidence>
<gene>
    <name evidence="2" type="ORF">BOKJ2_LOCUS5253</name>
</gene>
<reference evidence="2" key="1">
    <citation type="submission" date="2020-09" db="EMBL/GenBank/DDBJ databases">
        <authorList>
            <person name="Kikuchi T."/>
        </authorList>
    </citation>
    <scope>NUCLEOTIDE SEQUENCE</scope>
    <source>
        <strain evidence="2">SH1</strain>
    </source>
</reference>
<name>A0A811KFZ5_9BILA</name>
<protein>
    <submittedName>
        <fullName evidence="2">Uncharacterized protein</fullName>
    </submittedName>
</protein>